<comment type="caution">
    <text evidence="1">The sequence shown here is derived from an EMBL/GenBank/DDBJ whole genome shotgun (WGS) entry which is preliminary data.</text>
</comment>
<reference evidence="1 2" key="1">
    <citation type="journal article" date="2022" name="bioRxiv">
        <title>The genome of the oomycete Peronosclerospora sorghi, a cosmopolitan pathogen of maize and sorghum, is inflated with dispersed pseudogenes.</title>
        <authorList>
            <person name="Fletcher K."/>
            <person name="Martin F."/>
            <person name="Isakeit T."/>
            <person name="Cavanaugh K."/>
            <person name="Magill C."/>
            <person name="Michelmore R."/>
        </authorList>
    </citation>
    <scope>NUCLEOTIDE SEQUENCE [LARGE SCALE GENOMIC DNA]</scope>
    <source>
        <strain evidence="1">P6</strain>
    </source>
</reference>
<evidence type="ECO:0000313" key="2">
    <source>
        <dbReference type="Proteomes" id="UP001163321"/>
    </source>
</evidence>
<name>A0ACC0VZ88_9STRA</name>
<gene>
    <name evidence="1" type="ORF">PsorP6_009165</name>
</gene>
<organism evidence="1 2">
    <name type="scientific">Peronosclerospora sorghi</name>
    <dbReference type="NCBI Taxonomy" id="230839"/>
    <lineage>
        <taxon>Eukaryota</taxon>
        <taxon>Sar</taxon>
        <taxon>Stramenopiles</taxon>
        <taxon>Oomycota</taxon>
        <taxon>Peronosporomycetes</taxon>
        <taxon>Peronosporales</taxon>
        <taxon>Peronosporaceae</taxon>
        <taxon>Peronosclerospora</taxon>
    </lineage>
</organism>
<dbReference type="EMBL" id="CM047584">
    <property type="protein sequence ID" value="KAI9911179.1"/>
    <property type="molecule type" value="Genomic_DNA"/>
</dbReference>
<dbReference type="Proteomes" id="UP001163321">
    <property type="component" value="Chromosome 5"/>
</dbReference>
<proteinExistence type="predicted"/>
<evidence type="ECO:0000313" key="1">
    <source>
        <dbReference type="EMBL" id="KAI9911179.1"/>
    </source>
</evidence>
<keyword evidence="2" id="KW-1185">Reference proteome</keyword>
<sequence>MSGEKPTDLSQVLLLKMAEERESRAEERKQREEDRVEERERREEEWNNEKDRRELECQYRIQQREQDLRREERMIKKRREERAHEMGMMAMHFGRVGQVRFSSPSQKAHHPSSQPLPK</sequence>
<accession>A0ACC0VZ88</accession>
<protein>
    <submittedName>
        <fullName evidence="1">Uncharacterized protein</fullName>
    </submittedName>
</protein>